<name>A0ABN7WFA5_GIGMA</name>
<dbReference type="EMBL" id="CAJVQB010041909">
    <property type="protein sequence ID" value="CAG8829950.1"/>
    <property type="molecule type" value="Genomic_DNA"/>
</dbReference>
<dbReference type="Proteomes" id="UP000789901">
    <property type="component" value="Unassembled WGS sequence"/>
</dbReference>
<evidence type="ECO:0000313" key="1">
    <source>
        <dbReference type="EMBL" id="CAG8829950.1"/>
    </source>
</evidence>
<accession>A0ABN7WFA5</accession>
<protein>
    <submittedName>
        <fullName evidence="1">7539_t:CDS:1</fullName>
    </submittedName>
</protein>
<reference evidence="1 2" key="1">
    <citation type="submission" date="2021-06" db="EMBL/GenBank/DDBJ databases">
        <authorList>
            <person name="Kallberg Y."/>
            <person name="Tangrot J."/>
            <person name="Rosling A."/>
        </authorList>
    </citation>
    <scope>NUCLEOTIDE SEQUENCE [LARGE SCALE GENOMIC DNA]</scope>
    <source>
        <strain evidence="1 2">120-4 pot B 10/14</strain>
    </source>
</reference>
<feature type="non-terminal residue" evidence="1">
    <location>
        <position position="1"/>
    </location>
</feature>
<sequence>KQIIILKIGIKDKELKEKEILNKVKSGNSPIKSPGIPTIS</sequence>
<proteinExistence type="predicted"/>
<organism evidence="1 2">
    <name type="scientific">Gigaspora margarita</name>
    <dbReference type="NCBI Taxonomy" id="4874"/>
    <lineage>
        <taxon>Eukaryota</taxon>
        <taxon>Fungi</taxon>
        <taxon>Fungi incertae sedis</taxon>
        <taxon>Mucoromycota</taxon>
        <taxon>Glomeromycotina</taxon>
        <taxon>Glomeromycetes</taxon>
        <taxon>Diversisporales</taxon>
        <taxon>Gigasporaceae</taxon>
        <taxon>Gigaspora</taxon>
    </lineage>
</organism>
<gene>
    <name evidence="1" type="ORF">GMARGA_LOCUS30141</name>
</gene>
<comment type="caution">
    <text evidence="1">The sequence shown here is derived from an EMBL/GenBank/DDBJ whole genome shotgun (WGS) entry which is preliminary data.</text>
</comment>
<evidence type="ECO:0000313" key="2">
    <source>
        <dbReference type="Proteomes" id="UP000789901"/>
    </source>
</evidence>
<keyword evidence="2" id="KW-1185">Reference proteome</keyword>